<accession>A0A136IXQ7</accession>
<reference evidence="3" key="1">
    <citation type="submission" date="2016-02" db="EMBL/GenBank/DDBJ databases">
        <title>Draft genome sequence of Microdochium bolleyi, a fungal endophyte of beachgrass.</title>
        <authorList>
            <consortium name="DOE Joint Genome Institute"/>
            <person name="David A.S."/>
            <person name="May G."/>
            <person name="Haridas S."/>
            <person name="Lim J."/>
            <person name="Wang M."/>
            <person name="Labutti K."/>
            <person name="Lipzen A."/>
            <person name="Barry K."/>
            <person name="Grigoriev I.V."/>
        </authorList>
    </citation>
    <scope>NUCLEOTIDE SEQUENCE [LARGE SCALE GENOMIC DNA]</scope>
    <source>
        <strain evidence="3">J235TASD1</strain>
    </source>
</reference>
<dbReference type="InterPro" id="IPR012808">
    <property type="entry name" value="CHP02453"/>
</dbReference>
<evidence type="ECO:0000256" key="1">
    <source>
        <dbReference type="SAM" id="MobiDB-lite"/>
    </source>
</evidence>
<feature type="compositionally biased region" description="Acidic residues" evidence="1">
    <location>
        <begin position="380"/>
        <end position="401"/>
    </location>
</feature>
<dbReference type="Pfam" id="PF09365">
    <property type="entry name" value="DUF2461"/>
    <property type="match status" value="1"/>
</dbReference>
<dbReference type="Proteomes" id="UP000070501">
    <property type="component" value="Unassembled WGS sequence"/>
</dbReference>
<dbReference type="EMBL" id="KQ964254">
    <property type="protein sequence ID" value="KXJ89780.1"/>
    <property type="molecule type" value="Genomic_DNA"/>
</dbReference>
<protein>
    <recommendedName>
        <fullName evidence="4">DUF2461 domain-containing protein</fullName>
    </recommendedName>
</protein>
<sequence length="401" mass="45096">MAITNQNGTTASSRRRSQRLSTGKTSTYFDDDISDSDESQQRPKKVAKKTGNKASSGLNGKGRRPSSQAAGRSRTAAQASDDDDFQDRDDEESRVTFIPLPKLRDEGGIDYEPERIHPNTLLFLKDLKANNKRSWLKLHDQEYRRSLKDWESFVETITEKITEVDETVPELPLKDVIFRIYRDVRFSKDPTPYKPHYSAAWSRTGRKGPYACYYIHVEPQACFVGGGLWCPDKDALARLRASVDERPHRIRRALTNPAFRDTFLPKAAEFERAQQQKKGKQTPKGKGKAAGDSSGEVDEAAAAVRAFAEANKDSALKTKPKGFDADHRDIELLKLKNYTVGKKFADRDLTAPDAQDKIMAAVRALVGFVTFINSVVMPDPGDDSDSEEEEVQDEDEQEDEE</sequence>
<evidence type="ECO:0000313" key="3">
    <source>
        <dbReference type="Proteomes" id="UP000070501"/>
    </source>
</evidence>
<dbReference type="NCBIfam" id="TIGR02453">
    <property type="entry name" value="TIGR02453 family protein"/>
    <property type="match status" value="1"/>
</dbReference>
<dbReference type="STRING" id="196109.A0A136IXQ7"/>
<keyword evidence="3" id="KW-1185">Reference proteome</keyword>
<feature type="region of interest" description="Disordered" evidence="1">
    <location>
        <begin position="271"/>
        <end position="296"/>
    </location>
</feature>
<feature type="region of interest" description="Disordered" evidence="1">
    <location>
        <begin position="1"/>
        <end position="95"/>
    </location>
</feature>
<evidence type="ECO:0000313" key="2">
    <source>
        <dbReference type="EMBL" id="KXJ89780.1"/>
    </source>
</evidence>
<dbReference type="PANTHER" id="PTHR36452">
    <property type="entry name" value="CHROMOSOME 12, WHOLE GENOME SHOTGUN SEQUENCE"/>
    <property type="match status" value="1"/>
</dbReference>
<feature type="compositionally biased region" description="Polar residues" evidence="1">
    <location>
        <begin position="1"/>
        <end position="12"/>
    </location>
</feature>
<feature type="compositionally biased region" description="Polar residues" evidence="1">
    <location>
        <begin position="19"/>
        <end position="28"/>
    </location>
</feature>
<proteinExistence type="predicted"/>
<organism evidence="2 3">
    <name type="scientific">Microdochium bolleyi</name>
    <dbReference type="NCBI Taxonomy" id="196109"/>
    <lineage>
        <taxon>Eukaryota</taxon>
        <taxon>Fungi</taxon>
        <taxon>Dikarya</taxon>
        <taxon>Ascomycota</taxon>
        <taxon>Pezizomycotina</taxon>
        <taxon>Sordariomycetes</taxon>
        <taxon>Xylariomycetidae</taxon>
        <taxon>Xylariales</taxon>
        <taxon>Microdochiaceae</taxon>
        <taxon>Microdochium</taxon>
    </lineage>
</organism>
<gene>
    <name evidence="2" type="ORF">Micbo1qcDRAFT_136870</name>
</gene>
<feature type="compositionally biased region" description="Basic residues" evidence="1">
    <location>
        <begin position="42"/>
        <end position="51"/>
    </location>
</feature>
<evidence type="ECO:0008006" key="4">
    <source>
        <dbReference type="Google" id="ProtNLM"/>
    </source>
</evidence>
<feature type="compositionally biased region" description="Basic residues" evidence="1">
    <location>
        <begin position="275"/>
        <end position="287"/>
    </location>
</feature>
<dbReference type="InParanoid" id="A0A136IXQ7"/>
<name>A0A136IXQ7_9PEZI</name>
<dbReference type="OrthoDB" id="2537769at2759"/>
<dbReference type="AlphaFoldDB" id="A0A136IXQ7"/>
<feature type="compositionally biased region" description="Acidic residues" evidence="1">
    <location>
        <begin position="29"/>
        <end position="38"/>
    </location>
</feature>
<feature type="region of interest" description="Disordered" evidence="1">
    <location>
        <begin position="376"/>
        <end position="401"/>
    </location>
</feature>
<feature type="compositionally biased region" description="Acidic residues" evidence="1">
    <location>
        <begin position="80"/>
        <end position="92"/>
    </location>
</feature>
<dbReference type="PANTHER" id="PTHR36452:SF1">
    <property type="entry name" value="DUF2461 DOMAIN-CONTAINING PROTEIN"/>
    <property type="match status" value="1"/>
</dbReference>